<evidence type="ECO:0000256" key="4">
    <source>
        <dbReference type="ARBA" id="ARBA00022989"/>
    </source>
</evidence>
<feature type="transmembrane region" description="Helical" evidence="6">
    <location>
        <begin position="261"/>
        <end position="278"/>
    </location>
</feature>
<feature type="transmembrane region" description="Helical" evidence="6">
    <location>
        <begin position="237"/>
        <end position="255"/>
    </location>
</feature>
<feature type="transmembrane region" description="Helical" evidence="6">
    <location>
        <begin position="178"/>
        <end position="200"/>
    </location>
</feature>
<evidence type="ECO:0000313" key="9">
    <source>
        <dbReference type="Proteomes" id="UP000231343"/>
    </source>
</evidence>
<comment type="similarity">
    <text evidence="2">Belongs to the EamA transporter family.</text>
</comment>
<dbReference type="EMBL" id="PEYM01000148">
    <property type="protein sequence ID" value="PIS28127.1"/>
    <property type="molecule type" value="Genomic_DNA"/>
</dbReference>
<comment type="caution">
    <text evidence="8">The sequence shown here is derived from an EMBL/GenBank/DDBJ whole genome shotgun (WGS) entry which is preliminary data.</text>
</comment>
<feature type="transmembrane region" description="Helical" evidence="6">
    <location>
        <begin position="12"/>
        <end position="31"/>
    </location>
</feature>
<organism evidence="8 9">
    <name type="scientific">Candidatus Saganbacteria bacterium CG08_land_8_20_14_0_20_45_16</name>
    <dbReference type="NCBI Taxonomy" id="2014293"/>
    <lineage>
        <taxon>Bacteria</taxon>
        <taxon>Bacillati</taxon>
        <taxon>Saganbacteria</taxon>
    </lineage>
</organism>
<keyword evidence="3 6" id="KW-0812">Transmembrane</keyword>
<dbReference type="InterPro" id="IPR037185">
    <property type="entry name" value="EmrE-like"/>
</dbReference>
<dbReference type="InterPro" id="IPR000620">
    <property type="entry name" value="EamA_dom"/>
</dbReference>
<reference evidence="8 9" key="1">
    <citation type="submission" date="2017-09" db="EMBL/GenBank/DDBJ databases">
        <title>Depth-based differentiation of microbial function through sediment-hosted aquifers and enrichment of novel symbionts in the deep terrestrial subsurface.</title>
        <authorList>
            <person name="Probst A.J."/>
            <person name="Ladd B."/>
            <person name="Jarett J.K."/>
            <person name="Geller-Mcgrath D.E."/>
            <person name="Sieber C.M."/>
            <person name="Emerson J.B."/>
            <person name="Anantharaman K."/>
            <person name="Thomas B.C."/>
            <person name="Malmstrom R."/>
            <person name="Stieglmeier M."/>
            <person name="Klingl A."/>
            <person name="Woyke T."/>
            <person name="Ryan C.M."/>
            <person name="Banfield J.F."/>
        </authorList>
    </citation>
    <scope>NUCLEOTIDE SEQUENCE [LARGE SCALE GENOMIC DNA]</scope>
    <source>
        <strain evidence="8">CG08_land_8_20_14_0_20_45_16</strain>
    </source>
</reference>
<dbReference type="SUPFAM" id="SSF103481">
    <property type="entry name" value="Multidrug resistance efflux transporter EmrE"/>
    <property type="match status" value="2"/>
</dbReference>
<feature type="transmembrane region" description="Helical" evidence="6">
    <location>
        <begin position="37"/>
        <end position="58"/>
    </location>
</feature>
<gene>
    <name evidence="8" type="ORF">COT42_09090</name>
</gene>
<dbReference type="AlphaFoldDB" id="A0A2H0XT73"/>
<feature type="transmembrane region" description="Helical" evidence="6">
    <location>
        <begin position="121"/>
        <end position="141"/>
    </location>
</feature>
<feature type="domain" description="EamA" evidence="7">
    <location>
        <begin position="9"/>
        <end position="138"/>
    </location>
</feature>
<evidence type="ECO:0000256" key="3">
    <source>
        <dbReference type="ARBA" id="ARBA00022692"/>
    </source>
</evidence>
<evidence type="ECO:0000256" key="1">
    <source>
        <dbReference type="ARBA" id="ARBA00004141"/>
    </source>
</evidence>
<keyword evidence="5 6" id="KW-0472">Membrane</keyword>
<protein>
    <recommendedName>
        <fullName evidence="7">EamA domain-containing protein</fullName>
    </recommendedName>
</protein>
<dbReference type="PANTHER" id="PTHR22911">
    <property type="entry name" value="ACYL-MALONYL CONDENSING ENZYME-RELATED"/>
    <property type="match status" value="1"/>
</dbReference>
<feature type="domain" description="EamA" evidence="7">
    <location>
        <begin position="148"/>
        <end position="277"/>
    </location>
</feature>
<proteinExistence type="inferred from homology"/>
<dbReference type="Pfam" id="PF00892">
    <property type="entry name" value="EamA"/>
    <property type="match status" value="2"/>
</dbReference>
<name>A0A2H0XT73_UNCSA</name>
<evidence type="ECO:0000256" key="5">
    <source>
        <dbReference type="ARBA" id="ARBA00023136"/>
    </source>
</evidence>
<accession>A0A2H0XT73</accession>
<evidence type="ECO:0000259" key="7">
    <source>
        <dbReference type="Pfam" id="PF00892"/>
    </source>
</evidence>
<comment type="subcellular location">
    <subcellularLocation>
        <location evidence="1">Membrane</location>
        <topology evidence="1">Multi-pass membrane protein</topology>
    </subcellularLocation>
</comment>
<evidence type="ECO:0000256" key="2">
    <source>
        <dbReference type="ARBA" id="ARBA00007362"/>
    </source>
</evidence>
<evidence type="ECO:0000256" key="6">
    <source>
        <dbReference type="SAM" id="Phobius"/>
    </source>
</evidence>
<dbReference type="Proteomes" id="UP000231343">
    <property type="component" value="Unassembled WGS sequence"/>
</dbReference>
<dbReference type="GO" id="GO:0016020">
    <property type="term" value="C:membrane"/>
    <property type="evidence" value="ECO:0007669"/>
    <property type="project" value="UniProtKB-SubCell"/>
</dbReference>
<evidence type="ECO:0000313" key="8">
    <source>
        <dbReference type="EMBL" id="PIS28127.1"/>
    </source>
</evidence>
<keyword evidence="4 6" id="KW-1133">Transmembrane helix</keyword>
<feature type="transmembrane region" description="Helical" evidence="6">
    <location>
        <begin position="70"/>
        <end position="87"/>
    </location>
</feature>
<feature type="transmembrane region" description="Helical" evidence="6">
    <location>
        <begin position="206"/>
        <end position="225"/>
    </location>
</feature>
<feature type="transmembrane region" description="Helical" evidence="6">
    <location>
        <begin position="147"/>
        <end position="166"/>
    </location>
</feature>
<dbReference type="PANTHER" id="PTHR22911:SF6">
    <property type="entry name" value="SOLUTE CARRIER FAMILY 35 MEMBER G1"/>
    <property type="match status" value="1"/>
</dbReference>
<sequence length="287" mass="31092">MSISKTTQGFLTILFASSLFGLMALLVKIAAGEFSAAQILFMRGIIGLALIVPLIWARRASANPQTLKPLVWRGISGGIAVSLYFYAITKIPLADASILANAYPIFAAFFSAVYLRERVKLITLVALLVSLSGMFLIMQPHFSYFDFAYVLAGISAIFAGLAITLVRQLRQSNSSLIIMLSQIIGILVFSAPFVVSNFSWPANSAWLLLLMIGFVSTVSQLIFTIPFRSVPAAEGSIVAINHAAFAVLFAVIFLAEPLSANFLLGSLLIFGSSLYIILRQESPLQKN</sequence>
<feature type="transmembrane region" description="Helical" evidence="6">
    <location>
        <begin position="93"/>
        <end position="114"/>
    </location>
</feature>